<dbReference type="Proteomes" id="UP001163687">
    <property type="component" value="Chromosome"/>
</dbReference>
<name>A0AA35G8D7_9FIRM</name>
<reference evidence="2" key="1">
    <citation type="submission" date="2022-03" db="EMBL/GenBank/DDBJ databases">
        <title>Complete genome sequence of Caldinitratiruptor microaerophilus.</title>
        <authorList>
            <person name="Mukaiyama R."/>
            <person name="Nishiyama T."/>
            <person name="Ueda K."/>
        </authorList>
    </citation>
    <scope>NUCLEOTIDE SEQUENCE</scope>
    <source>
        <strain evidence="2">JCM 16183</strain>
    </source>
</reference>
<feature type="compositionally biased region" description="Low complexity" evidence="1">
    <location>
        <begin position="80"/>
        <end position="91"/>
    </location>
</feature>
<feature type="compositionally biased region" description="Gly residues" evidence="1">
    <location>
        <begin position="51"/>
        <end position="63"/>
    </location>
</feature>
<protein>
    <submittedName>
        <fullName evidence="2">Uncharacterized protein</fullName>
    </submittedName>
</protein>
<evidence type="ECO:0000313" key="3">
    <source>
        <dbReference type="Proteomes" id="UP001163687"/>
    </source>
</evidence>
<keyword evidence="3" id="KW-1185">Reference proteome</keyword>
<feature type="region of interest" description="Disordered" evidence="1">
    <location>
        <begin position="30"/>
        <end position="91"/>
    </location>
</feature>
<dbReference type="AlphaFoldDB" id="A0AA35G8D7"/>
<accession>A0AA35G8D7</accession>
<evidence type="ECO:0000313" key="2">
    <source>
        <dbReference type="EMBL" id="BDG59164.1"/>
    </source>
</evidence>
<dbReference type="EMBL" id="AP025628">
    <property type="protein sequence ID" value="BDG59164.1"/>
    <property type="molecule type" value="Genomic_DNA"/>
</dbReference>
<proteinExistence type="predicted"/>
<organism evidence="2 3">
    <name type="scientific">Caldinitratiruptor microaerophilus</name>
    <dbReference type="NCBI Taxonomy" id="671077"/>
    <lineage>
        <taxon>Bacteria</taxon>
        <taxon>Bacillati</taxon>
        <taxon>Bacillota</taxon>
        <taxon>Clostridia</taxon>
        <taxon>Eubacteriales</taxon>
        <taxon>Symbiobacteriaceae</taxon>
        <taxon>Caldinitratiruptor</taxon>
    </lineage>
</organism>
<sequence>MHRIRIQAPPFLPPRLPWFPAGPPPMPPLPLNMPRMPWPEGGFAPPAAGNTGPGSAGAAGGWQGNPWARAPIAGTGVTGGALAARGAPPGW</sequence>
<gene>
    <name evidence="2" type="ORF">caldi_02540</name>
</gene>
<dbReference type="RefSeq" id="WP_264843280.1">
    <property type="nucleotide sequence ID" value="NZ_AP025628.1"/>
</dbReference>
<evidence type="ECO:0000256" key="1">
    <source>
        <dbReference type="SAM" id="MobiDB-lite"/>
    </source>
</evidence>
<dbReference type="KEGG" id="cmic:caldi_02540"/>